<proteinExistence type="predicted"/>
<keyword evidence="1" id="KW-0732">Signal</keyword>
<protein>
    <submittedName>
        <fullName evidence="2">Uncharacterized protein</fullName>
    </submittedName>
</protein>
<evidence type="ECO:0000313" key="2">
    <source>
        <dbReference type="EMBL" id="TGE29709.1"/>
    </source>
</evidence>
<gene>
    <name evidence="2" type="ORF">E5K02_09700</name>
</gene>
<sequence>MRITAIRAAAIRANRITLVAMLSLLLAQACHRKAFTQSSGTKHTRPAWKRTSLLLLEQEQADPARL</sequence>
<dbReference type="PROSITE" id="PS51257">
    <property type="entry name" value="PROKAR_LIPOPROTEIN"/>
    <property type="match status" value="1"/>
</dbReference>
<reference evidence="2 3" key="1">
    <citation type="submission" date="2019-04" db="EMBL/GenBank/DDBJ databases">
        <authorList>
            <person name="Feng G."/>
            <person name="Zhang J."/>
            <person name="Zhu H."/>
        </authorList>
    </citation>
    <scope>NUCLEOTIDE SEQUENCE [LARGE SCALE GENOMIC DNA]</scope>
    <source>
        <strain evidence="2 3">9PBR-1</strain>
    </source>
</reference>
<keyword evidence="3" id="KW-1185">Reference proteome</keyword>
<dbReference type="RefSeq" id="WP_135394419.1">
    <property type="nucleotide sequence ID" value="NZ_SRMB01000001.1"/>
</dbReference>
<dbReference type="EMBL" id="SRMB01000001">
    <property type="protein sequence ID" value="TGE29709.1"/>
    <property type="molecule type" value="Genomic_DNA"/>
</dbReference>
<evidence type="ECO:0000256" key="1">
    <source>
        <dbReference type="SAM" id="SignalP"/>
    </source>
</evidence>
<name>A0A4Z0QKC2_9BACT</name>
<feature type="signal peptide" evidence="1">
    <location>
        <begin position="1"/>
        <end position="29"/>
    </location>
</feature>
<dbReference type="Proteomes" id="UP000298471">
    <property type="component" value="Unassembled WGS sequence"/>
</dbReference>
<evidence type="ECO:0000313" key="3">
    <source>
        <dbReference type="Proteomes" id="UP000298471"/>
    </source>
</evidence>
<dbReference type="AlphaFoldDB" id="A0A4Z0QKC2"/>
<accession>A0A4Z0QKC2</accession>
<organism evidence="2 3">
    <name type="scientific">Hymenobacter metallicola</name>
    <dbReference type="NCBI Taxonomy" id="2563114"/>
    <lineage>
        <taxon>Bacteria</taxon>
        <taxon>Pseudomonadati</taxon>
        <taxon>Bacteroidota</taxon>
        <taxon>Cytophagia</taxon>
        <taxon>Cytophagales</taxon>
        <taxon>Hymenobacteraceae</taxon>
        <taxon>Hymenobacter</taxon>
    </lineage>
</organism>
<feature type="chain" id="PRO_5021379434" evidence="1">
    <location>
        <begin position="30"/>
        <end position="66"/>
    </location>
</feature>
<comment type="caution">
    <text evidence="2">The sequence shown here is derived from an EMBL/GenBank/DDBJ whole genome shotgun (WGS) entry which is preliminary data.</text>
</comment>